<dbReference type="AlphaFoldDB" id="A0A498KTX0"/>
<dbReference type="EMBL" id="RDQH01000327">
    <property type="protein sequence ID" value="RXI09162.1"/>
    <property type="molecule type" value="Genomic_DNA"/>
</dbReference>
<proteinExistence type="predicted"/>
<feature type="region of interest" description="Disordered" evidence="1">
    <location>
        <begin position="1"/>
        <end position="25"/>
    </location>
</feature>
<dbReference type="Proteomes" id="UP000290289">
    <property type="component" value="Chromosome 1"/>
</dbReference>
<feature type="region of interest" description="Disordered" evidence="1">
    <location>
        <begin position="70"/>
        <end position="90"/>
    </location>
</feature>
<keyword evidence="3" id="KW-1185">Reference proteome</keyword>
<feature type="compositionally biased region" description="Basic residues" evidence="1">
    <location>
        <begin position="80"/>
        <end position="90"/>
    </location>
</feature>
<comment type="caution">
    <text evidence="2">The sequence shown here is derived from an EMBL/GenBank/DDBJ whole genome shotgun (WGS) entry which is preliminary data.</text>
</comment>
<protein>
    <submittedName>
        <fullName evidence="2">Uncharacterized protein</fullName>
    </submittedName>
</protein>
<feature type="compositionally biased region" description="Basic and acidic residues" evidence="1">
    <location>
        <begin position="70"/>
        <end position="79"/>
    </location>
</feature>
<evidence type="ECO:0000256" key="1">
    <source>
        <dbReference type="SAM" id="MobiDB-lite"/>
    </source>
</evidence>
<organism evidence="2 3">
    <name type="scientific">Malus domestica</name>
    <name type="common">Apple</name>
    <name type="synonym">Pyrus malus</name>
    <dbReference type="NCBI Taxonomy" id="3750"/>
    <lineage>
        <taxon>Eukaryota</taxon>
        <taxon>Viridiplantae</taxon>
        <taxon>Streptophyta</taxon>
        <taxon>Embryophyta</taxon>
        <taxon>Tracheophyta</taxon>
        <taxon>Spermatophyta</taxon>
        <taxon>Magnoliopsida</taxon>
        <taxon>eudicotyledons</taxon>
        <taxon>Gunneridae</taxon>
        <taxon>Pentapetalae</taxon>
        <taxon>rosids</taxon>
        <taxon>fabids</taxon>
        <taxon>Rosales</taxon>
        <taxon>Rosaceae</taxon>
        <taxon>Amygdaloideae</taxon>
        <taxon>Maleae</taxon>
        <taxon>Malus</taxon>
    </lineage>
</organism>
<evidence type="ECO:0000313" key="2">
    <source>
        <dbReference type="EMBL" id="RXI09162.1"/>
    </source>
</evidence>
<gene>
    <name evidence="2" type="ORF">DVH24_023323</name>
</gene>
<accession>A0A498KTX0</accession>
<feature type="compositionally biased region" description="Polar residues" evidence="1">
    <location>
        <begin position="1"/>
        <end position="17"/>
    </location>
</feature>
<name>A0A498KTX0_MALDO</name>
<reference evidence="2 3" key="1">
    <citation type="submission" date="2018-10" db="EMBL/GenBank/DDBJ databases">
        <title>A high-quality apple genome assembly.</title>
        <authorList>
            <person name="Hu J."/>
        </authorList>
    </citation>
    <scope>NUCLEOTIDE SEQUENCE [LARGE SCALE GENOMIC DNA]</scope>
    <source>
        <strain evidence="3">cv. HFTH1</strain>
        <tissue evidence="2">Young leaf</tissue>
    </source>
</reference>
<sequence length="90" mass="9759">MVTSAHSDGQHASTFPAQGNYKEVDVGPKEEAADALVLQDATTEVARQEVSSSYVPKDVGNISEMFSELETKDGSEAKTRVPRRARSYVV</sequence>
<evidence type="ECO:0000313" key="3">
    <source>
        <dbReference type="Proteomes" id="UP000290289"/>
    </source>
</evidence>